<dbReference type="Proteomes" id="UP001187315">
    <property type="component" value="Unassembled WGS sequence"/>
</dbReference>
<keyword evidence="5" id="KW-0547">Nucleotide-binding</keyword>
<evidence type="ECO:0008006" key="21">
    <source>
        <dbReference type="Google" id="ProtNLM"/>
    </source>
</evidence>
<dbReference type="Pfam" id="PF08393">
    <property type="entry name" value="DHC_N2"/>
    <property type="match status" value="1"/>
</dbReference>
<gene>
    <name evidence="19" type="ORF">Q7C36_016273</name>
</gene>
<keyword evidence="7" id="KW-0243">Dynein</keyword>
<feature type="region of interest" description="Disordered" evidence="12">
    <location>
        <begin position="34"/>
        <end position="53"/>
    </location>
</feature>
<dbReference type="GO" id="GO:0030317">
    <property type="term" value="P:flagellated sperm motility"/>
    <property type="evidence" value="ECO:0007669"/>
    <property type="project" value="TreeGrafter"/>
</dbReference>
<feature type="domain" description="Dynein heavy chain linker" evidence="13">
    <location>
        <begin position="651"/>
        <end position="1066"/>
    </location>
</feature>
<accession>A0AA88M775</accession>
<dbReference type="InterPro" id="IPR027417">
    <property type="entry name" value="P-loop_NTPase"/>
</dbReference>
<dbReference type="PANTHER" id="PTHR10676">
    <property type="entry name" value="DYNEIN HEAVY CHAIN FAMILY PROTEIN"/>
    <property type="match status" value="1"/>
</dbReference>
<dbReference type="InterPro" id="IPR024743">
    <property type="entry name" value="Dynein_HC_stalk"/>
</dbReference>
<comment type="similarity">
    <text evidence="2">Belongs to the dynein heavy chain family.</text>
</comment>
<comment type="caution">
    <text evidence="19">The sequence shown here is derived from an EMBL/GenBank/DDBJ whole genome shotgun (WGS) entry which is preliminary data.</text>
</comment>
<dbReference type="GO" id="GO:0036126">
    <property type="term" value="C:sperm flagellum"/>
    <property type="evidence" value="ECO:0007669"/>
    <property type="project" value="TreeGrafter"/>
</dbReference>
<evidence type="ECO:0000256" key="11">
    <source>
        <dbReference type="SAM" id="Coils"/>
    </source>
</evidence>
<evidence type="ECO:0000256" key="4">
    <source>
        <dbReference type="ARBA" id="ARBA00022701"/>
    </source>
</evidence>
<sequence length="4005" mass="453686">MADSVWTEGPCLISSALTADIPLKVMKHPQTLKTDSLDKADSKQGSTERKETKTKCRPCTGIEVFEIFTQKKHLGGIQFHHLKVSDEGPYRPYDLHVVPYNKAGPDHYIFSPTSVIHVKDGCSAGVLNLAEWYREAVLWKALRDIPFFRDYLLYKTFTRLTEKLKEVHWLPQDESQTYTLTEFQTTLMKSNQQSQSFLEKFLHYCSVILTTVQETCYKTYQEIHQQVEELSQSNKPLHLQHSLNRSLHKKLNQTGQVLHRLGNFKALMNCMIVQNLVSVIHSGLMIYLNKILKREEKNQYSLFQTELTFGGDGQLILVPSMDLFQDLLLRALQSVVGSTLQSGSALTSTGSFPNKEESYVTSKIVLPKLSLCSLQGQKLQRQVFHLSTKKLEWHLHHHAGAQEVEKQQGRLVQEALQEIQQLCERHTCLVDAYLFASQRNPAALENMRGWPASKYKEHIQMIQYWINKVHHVPAAFTTSNKLITINCSHIQERLEPLLDIMEKDVLNFLSEDLWLCGNFLTNDLKKFMECHKLEPTDLNEFANYVSMTFALSNQLGPLLRIATERVMQQTPSMINTLDNTFSSLTKQLENLVSSATTGTYLDLSQNSAQIIPELRLKYRQLHIISAQLNELSETNQSLRGQPFDLSFVMTAKQNMEARKELWELKDISTAKIQEWSLILFSQFVVSEAQDKLNEWLQRANSVAKVISPSDEMLQDTVCVFEKFSQQLSLIAKLSSPTMKHKHWANIFKEVDLLVDQEQNLTVGDLMSRKLLEHQHKISKICSEAKAAADMEQAFQRLQQSWEGTVFRLTKFIHNVCQMNNPQYGATQQLKPSVDIELTQKDSQQNSCGRETFTIMELEILMAQAEDSVMSLSSMLMSPHICDLKREIKRFSPVDKMFRELIQAISRDPLVLNFVRLRKTGDTDCDFHGQCLRIILMKGLTEMDEICSQLLYLLDSARHEFPRLCFLSDSEMIELLSLHPTPTSLLPFVRKCFRGVQWFEVDHNSKNDMTNQNSELDLPSTQMWINGVYGMLKEHVPFNCPLRFKLNPVVCLDNLEKELHQTVKQKILKYIAARQCLDLGENIPEQNKEVDDNISTSDQAFLFITSGNKEEKTRNAYTSSFVKLISEYPLQCILVGEEWKSIKAQNTAKLQSLCKAVQYMIADSYNSTLAKQHTVTALRAIILLIMKHSQQIDGLVDIKSNLESSFEWQRLIKYHHSVTVHDWSNVGQDTPCYNEDSIYVDVFGTQLAYGNEYIGPENWMMVNTTSTERAHLGILLALTSYKCAFISGPHMSGKQRTALQLGWALGQQVIMRRCCSNTSFPVVCQMLLGALQSGAWLVLSSVDSLEQGILSMLGQCLTDIHQCLSIILENGQQNELQGHNDKIGPNSIVRNFVQTHSKMMIECQVLSGEKKILAKPSYGCIIISSNGYSAEIPENLRITTRPVSLVQPDCSIIAEVLLISLGFSEATDISRRLISLLGLGKDLFCLPEYVCRDQCSWLVLLRKVIDASGIYLSESHEDRTTDVSFKASENILQDYHLPSYKLTSKSSMSNAVREEQALIKGIMSVLLSAISEHNRAFQFCTIFEEMFPAAKYCPDFQYIIEESERNALRNAVTDQLQQTAFCADSEILKNALTLHQTLKFSKTVVILGPAGSGKTTLYRTLAGALRRLSEASVEENVADTNLLSHSCWCSVDTMTLFPNALSHEELFGACCEQTGSWRDGAFTKVLRDTERYEFSVQSLTQIKQKLGVQKVKWLVLDGEPLTCPKWFDTLSTLGNPENPCLCLSSGMTIHLSQVGLKILVEATSLGEATPSALARCSLVCISGINVWKNVWKTEIDMLYREHVLNQNTLKMWKCLAEDLFSSTIIFLRHKGLNSVMTSEGPEASKSSPEIINGLQEVTSFIKILHALLGDSGKCNGLKSTSKQKRDNSLKLLSTELHARNLFVIAYIWGFGGQLHPRHWPQFDIFAREALFKCRYKIEVPVKGSVFEHFFNLGDEMLEGATCMSSFTKTMGPRHSCTSVPQYKKYAYLLDCLLKAHYPALLVGEAGSGKTILCKTLLQERPHLHVPASPRLCSADLRNIHERIRGRKTSLDSSDPIMWHQRSLLFIDDLHEPAFGKPSATLETLRECISRDRVQTSDGYHFKLISSGAVSYLGTCRTHGTHKSGFSQISPRLFRLFAILVLPEITADILYSIHSSQLQQIEDMAHCIVAATFDVYLAVCEHLSSSVHSPHIVFSLYDLQKVFQGMFLYHPKTTSQYFNQRKPSFSVKNLSSSSMLAFDPARNILSIARLWMHECMRTFGDRLSSNEESQELVSFLSQASEKNFGSKLVLESQIFGEMPDLGCQFKSVAIADINQHKNMTMQQDNVECIASRKVSATPPKVVLTKDQMKLKLKMTESECSEELSSSTCIAAYGKTHTISIWLQQLLHEISSSIHDVVFSPEFSKVYVYKAKKQLNHNVVYQERDLNVLIKQLTNIVKSKEATENYCKYAKFAVYHKRVQQLIHILRALLIPNGHGILFGAAKKTGRKTTLRLAAYLTGYQLIEVHCGNEVKLKELLKDARCQIDMHGEHVVFMVHENTSQATRDELLLIMETWHHVDEELKEERPHISAVVKNSSDQRIGQHTYETETEQSSVIARQITKALTLCCCVEVYHPWSTKALVEIASVHLKDSVDDNNLLASIAQAMAAIHQSATKYASTFLNTMYIQLFNPQTYIELIENFRHLCDHLNEQLRSHANKLATALDHLNELTFTAQNYSQEAFRLKVKFQEAQTELSQLQMVMDTERAVCKQTHQQCLLEENCLSYLQGQLDIVEKQNQNALKEELQFFDHSKLSNELFEELGQIVQAPNFQTDLVCDVSQACESLCSWVRAVYQYACVKHCMAPQEAHKKHLNNCMAEIRARLQVARLQEEAAQERLEVIEKQQQFVRNNLKALSAQVQKVEIQEKEAAVSIKQISDYIEKWNMAKKETEMNKHTIPGDALLLAAVLTYLGPFGPEIRLELLKKWHKMCLTGKITISPEDVRASLIDEPQFLSPENDNFANIPVAMELHRALSQALGRDQHLIQTVSPSHVLKLLLWGHKPLWAHKWGLLTDTQQHKERSSLTGLTEYSNQFPVNARGSQQDEEFELIVSADDPEFIHKISDGAKKEIHPLILAKVKVIDLSLSTSEVQHIILSDLIHSKCSELWLKHCQFQRDKQVLQDKLHAEEVSLVDYILQSSTPLLQDPEFLPYVQLHKKSSLRLQAQIEELSTEMDGCKAVMNDFHCITALATALYNALQDVGRLYPFYFFPLCNFLIALRESLAPKGWLDVPCSAEMGKGVVISDISHRIVSHLFAHYGPYLFQNHAELLRLFFSVAFFMHTEGCSEIECAVFLRGFSDIESAEYSTSAKHSATLLPSWIPTHTKADLGLLEKISPFHGLISSLKNSSRQWQEYFQFPSATVVGPVPCQSYSQLTTLQHAILWKTFCPQWLAAVVDDLSACQQGQNIQSAVAGCSPTSSPEALSNLLSRNKSPVIVTMSNQLENGPGSIHPLHWIKHSAEMKMVKVVVLTFGSKFQRDDLLSSLNTAVQTGCWLVLDNCHLLDHWDPRVITQLRQLISCPGKGHWMNKEADAGLNPIGEGAGNQVHPQFRLWLITKGSAPLSIPAFIRMSAMHLVFDSQWDLKDELCSSFRQVTSTVHPAMNMVDPILQAAVLHSVLMQRQKVKHLGHGSIYKWSYEDLLALTEAHARLAKLCHDPVGALEYVADEDILKAVQHCIETTVNTNDTLLLGFSAEMKNDIVKIRTARHCDDMLKHFPELKDYQKAQERLQKLQTHFEWTKKSRGVVLETRANLLEMYQMEECSGSPPVYSLSAFANPRGILAALIRETVYIKQCDISQVTLHFQVLGNVASPAFKLSNGIRLSGLVLHGASWDTQPGALQDTLSPNPCPFPLLWVRAKVRKSNLSYSSHSSPSNACAMPLYNCPLYLDMQSKYGEWNLSADNIVTYVPLMTKLDPVLCKIRRVKLVSALQKNVFR</sequence>
<dbReference type="EMBL" id="JAVHJS010000017">
    <property type="protein sequence ID" value="KAK2831187.1"/>
    <property type="molecule type" value="Genomic_DNA"/>
</dbReference>
<feature type="compositionally biased region" description="Basic and acidic residues" evidence="12">
    <location>
        <begin position="35"/>
        <end position="53"/>
    </location>
</feature>
<evidence type="ECO:0000259" key="15">
    <source>
        <dbReference type="Pfam" id="PF12777"/>
    </source>
</evidence>
<evidence type="ECO:0000256" key="2">
    <source>
        <dbReference type="ARBA" id="ARBA00008887"/>
    </source>
</evidence>
<keyword evidence="6" id="KW-0067">ATP-binding</keyword>
<organism evidence="19 20">
    <name type="scientific">Tachysurus vachellii</name>
    <name type="common">Darkbarbel catfish</name>
    <name type="synonym">Pelteobagrus vachellii</name>
    <dbReference type="NCBI Taxonomy" id="175792"/>
    <lineage>
        <taxon>Eukaryota</taxon>
        <taxon>Metazoa</taxon>
        <taxon>Chordata</taxon>
        <taxon>Craniata</taxon>
        <taxon>Vertebrata</taxon>
        <taxon>Euteleostomi</taxon>
        <taxon>Actinopterygii</taxon>
        <taxon>Neopterygii</taxon>
        <taxon>Teleostei</taxon>
        <taxon>Ostariophysi</taxon>
        <taxon>Siluriformes</taxon>
        <taxon>Bagridae</taxon>
        <taxon>Tachysurus</taxon>
    </lineage>
</organism>
<evidence type="ECO:0000256" key="8">
    <source>
        <dbReference type="ARBA" id="ARBA00023054"/>
    </source>
</evidence>
<evidence type="ECO:0000256" key="5">
    <source>
        <dbReference type="ARBA" id="ARBA00022741"/>
    </source>
</evidence>
<dbReference type="InterPro" id="IPR043157">
    <property type="entry name" value="Dynein_AAA1S"/>
</dbReference>
<dbReference type="PANTHER" id="PTHR10676:SF359">
    <property type="entry name" value="DYNEIN HEAVY CHAIN DOMAIN-CONTAINING PROTEIN 1"/>
    <property type="match status" value="1"/>
</dbReference>
<evidence type="ECO:0000259" key="17">
    <source>
        <dbReference type="Pfam" id="PF17852"/>
    </source>
</evidence>
<dbReference type="GO" id="GO:0008569">
    <property type="term" value="F:minus-end-directed microtubule motor activity"/>
    <property type="evidence" value="ECO:0007669"/>
    <property type="project" value="TreeGrafter"/>
</dbReference>
<evidence type="ECO:0000256" key="1">
    <source>
        <dbReference type="ARBA" id="ARBA00004245"/>
    </source>
</evidence>
<feature type="domain" description="Dynein heavy chain AAA 5 extension" evidence="17">
    <location>
        <begin position="1894"/>
        <end position="1992"/>
    </location>
</feature>
<evidence type="ECO:0000259" key="13">
    <source>
        <dbReference type="Pfam" id="PF08393"/>
    </source>
</evidence>
<evidence type="ECO:0000256" key="10">
    <source>
        <dbReference type="ARBA" id="ARBA00023212"/>
    </source>
</evidence>
<dbReference type="Gene3D" id="1.20.58.1120">
    <property type="match status" value="1"/>
</dbReference>
<dbReference type="InterPro" id="IPR026983">
    <property type="entry name" value="DHC"/>
</dbReference>
<dbReference type="Gene3D" id="3.20.180.20">
    <property type="entry name" value="Dynein heavy chain, N-terminal domain 2"/>
    <property type="match status" value="1"/>
</dbReference>
<feature type="coiled-coil region" evidence="11">
    <location>
        <begin position="2891"/>
        <end position="2939"/>
    </location>
</feature>
<keyword evidence="3" id="KW-0963">Cytoplasm</keyword>
<feature type="domain" description="Dynein heavy chain C-terminal" evidence="18">
    <location>
        <begin position="3817"/>
        <end position="3993"/>
    </location>
</feature>
<dbReference type="Gene3D" id="1.10.8.710">
    <property type="match status" value="1"/>
</dbReference>
<feature type="domain" description="Dynein heavy chain AAA module D4" evidence="16">
    <location>
        <begin position="2639"/>
        <end position="2720"/>
    </location>
</feature>
<evidence type="ECO:0000256" key="7">
    <source>
        <dbReference type="ARBA" id="ARBA00023017"/>
    </source>
</evidence>
<evidence type="ECO:0000259" key="14">
    <source>
        <dbReference type="Pfam" id="PF12774"/>
    </source>
</evidence>
<dbReference type="Gene3D" id="1.20.920.30">
    <property type="match status" value="1"/>
</dbReference>
<feature type="domain" description="Dynein heavy chain hydrolytic ATP-binding dynein motor region" evidence="14">
    <location>
        <begin position="1248"/>
        <end position="1365"/>
    </location>
</feature>
<keyword evidence="4" id="KW-0493">Microtubule</keyword>
<dbReference type="InterPro" id="IPR024317">
    <property type="entry name" value="Dynein_heavy_chain_D4_dom"/>
</dbReference>
<dbReference type="Gene3D" id="3.10.490.20">
    <property type="match status" value="1"/>
</dbReference>
<dbReference type="GO" id="GO:0045505">
    <property type="term" value="F:dynein intermediate chain binding"/>
    <property type="evidence" value="ECO:0007669"/>
    <property type="project" value="InterPro"/>
</dbReference>
<keyword evidence="8 11" id="KW-0175">Coiled coil</keyword>
<evidence type="ECO:0000259" key="16">
    <source>
        <dbReference type="Pfam" id="PF12780"/>
    </source>
</evidence>
<dbReference type="InterPro" id="IPR013602">
    <property type="entry name" value="Dynein_heavy_linker"/>
</dbReference>
<keyword evidence="9" id="KW-0505">Motor protein</keyword>
<dbReference type="Pfam" id="PF18199">
    <property type="entry name" value="Dynein_C"/>
    <property type="match status" value="1"/>
</dbReference>
<keyword evidence="20" id="KW-1185">Reference proteome</keyword>
<evidence type="ECO:0000256" key="9">
    <source>
        <dbReference type="ARBA" id="ARBA00023175"/>
    </source>
</evidence>
<proteinExistence type="inferred from homology"/>
<comment type="subcellular location">
    <subcellularLocation>
        <location evidence="1">Cytoplasm</location>
        <location evidence="1">Cytoskeleton</location>
    </subcellularLocation>
</comment>
<dbReference type="GO" id="GO:0036156">
    <property type="term" value="C:inner dynein arm"/>
    <property type="evidence" value="ECO:0007669"/>
    <property type="project" value="TreeGrafter"/>
</dbReference>
<dbReference type="InterPro" id="IPR042228">
    <property type="entry name" value="Dynein_linker_3"/>
</dbReference>
<feature type="domain" description="Dynein heavy chain AAA module D4" evidence="16">
    <location>
        <begin position="2491"/>
        <end position="2575"/>
    </location>
</feature>
<dbReference type="Pfam" id="PF17852">
    <property type="entry name" value="Dynein_AAA_lid"/>
    <property type="match status" value="1"/>
</dbReference>
<dbReference type="InterPro" id="IPR035699">
    <property type="entry name" value="AAA_6"/>
</dbReference>
<evidence type="ECO:0000256" key="6">
    <source>
        <dbReference type="ARBA" id="ARBA00022840"/>
    </source>
</evidence>
<dbReference type="GO" id="GO:0005874">
    <property type="term" value="C:microtubule"/>
    <property type="evidence" value="ECO:0007669"/>
    <property type="project" value="UniProtKB-KW"/>
</dbReference>
<protein>
    <recommendedName>
        <fullName evidence="21">Dynein heavy chain domain-containing protein 1</fullName>
    </recommendedName>
</protein>
<dbReference type="SUPFAM" id="SSF52540">
    <property type="entry name" value="P-loop containing nucleoside triphosphate hydrolases"/>
    <property type="match status" value="2"/>
</dbReference>
<evidence type="ECO:0000256" key="12">
    <source>
        <dbReference type="SAM" id="MobiDB-lite"/>
    </source>
</evidence>
<evidence type="ECO:0000313" key="19">
    <source>
        <dbReference type="EMBL" id="KAK2831187.1"/>
    </source>
</evidence>
<dbReference type="Pfam" id="PF12780">
    <property type="entry name" value="AAA_8"/>
    <property type="match status" value="2"/>
</dbReference>
<feature type="domain" description="Dynein heavy chain hydrolytic ATP-binding dynein motor region" evidence="14">
    <location>
        <begin position="1407"/>
        <end position="1480"/>
    </location>
</feature>
<dbReference type="GO" id="GO:0005524">
    <property type="term" value="F:ATP binding"/>
    <property type="evidence" value="ECO:0007669"/>
    <property type="project" value="UniProtKB-KW"/>
</dbReference>
<evidence type="ECO:0000256" key="3">
    <source>
        <dbReference type="ARBA" id="ARBA00022490"/>
    </source>
</evidence>
<feature type="domain" description="Dynein heavy chain coiled coil stalk" evidence="15">
    <location>
        <begin position="2817"/>
        <end position="3001"/>
    </location>
</feature>
<reference evidence="19" key="1">
    <citation type="submission" date="2023-08" db="EMBL/GenBank/DDBJ databases">
        <title>Pelteobagrus vachellii genome.</title>
        <authorList>
            <person name="Liu H."/>
        </authorList>
    </citation>
    <scope>NUCLEOTIDE SEQUENCE</scope>
    <source>
        <strain evidence="19">PRFRI_2022a</strain>
        <tissue evidence="19">Muscle</tissue>
    </source>
</reference>
<dbReference type="Pfam" id="PF12775">
    <property type="entry name" value="AAA_7"/>
    <property type="match status" value="1"/>
</dbReference>
<evidence type="ECO:0000313" key="20">
    <source>
        <dbReference type="Proteomes" id="UP001187315"/>
    </source>
</evidence>
<evidence type="ECO:0000259" key="18">
    <source>
        <dbReference type="Pfam" id="PF18199"/>
    </source>
</evidence>
<dbReference type="InterPro" id="IPR041466">
    <property type="entry name" value="Dynein_AAA5_ext"/>
</dbReference>
<name>A0AA88M775_TACVA</name>
<dbReference type="Gene3D" id="1.10.287.2620">
    <property type="match status" value="1"/>
</dbReference>
<dbReference type="Gene3D" id="1.20.920.20">
    <property type="match status" value="2"/>
</dbReference>
<keyword evidence="10" id="KW-0206">Cytoskeleton</keyword>
<dbReference type="InterPro" id="IPR043160">
    <property type="entry name" value="Dynein_C_barrel"/>
</dbReference>
<dbReference type="InterPro" id="IPR041228">
    <property type="entry name" value="Dynein_C"/>
</dbReference>
<dbReference type="Pfam" id="PF12777">
    <property type="entry name" value="MT"/>
    <property type="match status" value="1"/>
</dbReference>
<dbReference type="Gene3D" id="3.40.50.300">
    <property type="entry name" value="P-loop containing nucleotide triphosphate hydrolases"/>
    <property type="match status" value="5"/>
</dbReference>
<dbReference type="Pfam" id="PF12774">
    <property type="entry name" value="AAA_6"/>
    <property type="match status" value="2"/>
</dbReference>
<dbReference type="GO" id="GO:0051959">
    <property type="term" value="F:dynein light intermediate chain binding"/>
    <property type="evidence" value="ECO:0007669"/>
    <property type="project" value="InterPro"/>
</dbReference>